<dbReference type="PANTHER" id="PTHR33490">
    <property type="entry name" value="BLR5614 PROTEIN-RELATED"/>
    <property type="match status" value="1"/>
</dbReference>
<dbReference type="Pfam" id="PF01841">
    <property type="entry name" value="Transglut_core"/>
    <property type="match status" value="1"/>
</dbReference>
<accession>A0A087LY06</accession>
<evidence type="ECO:0000259" key="1">
    <source>
        <dbReference type="SMART" id="SM00460"/>
    </source>
</evidence>
<organism evidence="2 3">
    <name type="scientific">Devosia riboflavina</name>
    <dbReference type="NCBI Taxonomy" id="46914"/>
    <lineage>
        <taxon>Bacteria</taxon>
        <taxon>Pseudomonadati</taxon>
        <taxon>Pseudomonadota</taxon>
        <taxon>Alphaproteobacteria</taxon>
        <taxon>Hyphomicrobiales</taxon>
        <taxon>Devosiaceae</taxon>
        <taxon>Devosia</taxon>
    </lineage>
</organism>
<dbReference type="RefSeq" id="WP_035086355.1">
    <property type="nucleotide sequence ID" value="NZ_JQGC01000025.1"/>
</dbReference>
<sequence>MRFLIDCTLQYEALTETTLILNVEAQHGERQRIVREKLLIPDGVSSETHEVPETRNRYRRMILPVGAHRIRYRAEVETSPATFDVEEVLSLPVSELPFEVMPHLHPSRYCPSDRLGRFAWRQFGDIASGHEKVEAICNWIFENVDYIAGSSDSSTSAHETFTFRAGVCRDFAHLGISFARALGIPARFVSVYASDLKPQDFHAVFEAYLGGRWYIFDATRLCSIDRLIKIAVGRDAADSAFATYYGQLSGPPKSITVRHVDGDREADEDWTVDAVSLSN</sequence>
<dbReference type="InterPro" id="IPR002931">
    <property type="entry name" value="Transglutaminase-like"/>
</dbReference>
<reference evidence="2 3" key="1">
    <citation type="submission" date="2014-08" db="EMBL/GenBank/DDBJ databases">
        <authorList>
            <person name="Hassan Y.I."/>
            <person name="Lepp D."/>
            <person name="Zhou T."/>
        </authorList>
    </citation>
    <scope>NUCLEOTIDE SEQUENCE [LARGE SCALE GENOMIC DNA]</scope>
    <source>
        <strain evidence="2 3">IFO13584</strain>
    </source>
</reference>
<dbReference type="Gene3D" id="3.10.620.30">
    <property type="match status" value="1"/>
</dbReference>
<dbReference type="SUPFAM" id="SSF54001">
    <property type="entry name" value="Cysteine proteinases"/>
    <property type="match status" value="1"/>
</dbReference>
<dbReference type="OrthoDB" id="5438043at2"/>
<dbReference type="Gene3D" id="2.60.40.2250">
    <property type="match status" value="1"/>
</dbReference>
<dbReference type="InterPro" id="IPR048930">
    <property type="entry name" value="Bact_transglu_N_2"/>
</dbReference>
<dbReference type="EMBL" id="JQGC01000025">
    <property type="protein sequence ID" value="KFL29509.1"/>
    <property type="molecule type" value="Genomic_DNA"/>
</dbReference>
<dbReference type="InterPro" id="IPR038765">
    <property type="entry name" value="Papain-like_cys_pep_sf"/>
</dbReference>
<dbReference type="Pfam" id="PF21295">
    <property type="entry name" value="Bact_transglu_N_2"/>
    <property type="match status" value="1"/>
</dbReference>
<dbReference type="PANTHER" id="PTHR33490:SF12">
    <property type="entry name" value="BLL5557 PROTEIN"/>
    <property type="match status" value="1"/>
</dbReference>
<dbReference type="SMART" id="SM00460">
    <property type="entry name" value="TGc"/>
    <property type="match status" value="1"/>
</dbReference>
<name>A0A087LY06_9HYPH</name>
<comment type="caution">
    <text evidence="2">The sequence shown here is derived from an EMBL/GenBank/DDBJ whole genome shotgun (WGS) entry which is preliminary data.</text>
</comment>
<keyword evidence="3" id="KW-1185">Reference proteome</keyword>
<proteinExistence type="predicted"/>
<evidence type="ECO:0000313" key="3">
    <source>
        <dbReference type="Proteomes" id="UP000028981"/>
    </source>
</evidence>
<dbReference type="STRING" id="46914.JP75_20780"/>
<dbReference type="AlphaFoldDB" id="A0A087LY06"/>
<evidence type="ECO:0000313" key="2">
    <source>
        <dbReference type="EMBL" id="KFL29509.1"/>
    </source>
</evidence>
<dbReference type="Proteomes" id="UP000028981">
    <property type="component" value="Unassembled WGS sequence"/>
</dbReference>
<protein>
    <recommendedName>
        <fullName evidence="1">Transglutaminase-like domain-containing protein</fullName>
    </recommendedName>
</protein>
<gene>
    <name evidence="2" type="ORF">JP75_20780</name>
</gene>
<feature type="domain" description="Transglutaminase-like" evidence="1">
    <location>
        <begin position="160"/>
        <end position="220"/>
    </location>
</feature>